<keyword evidence="1" id="KW-0472">Membrane</keyword>
<gene>
    <name evidence="3" type="ORF">GCM10007884_33420</name>
</gene>
<keyword evidence="4" id="KW-1185">Reference proteome</keyword>
<keyword evidence="1" id="KW-1133">Transmembrane helix</keyword>
<organism evidence="3 4">
    <name type="scientific">Methylobacterium brachythecii</name>
    <dbReference type="NCBI Taxonomy" id="1176177"/>
    <lineage>
        <taxon>Bacteria</taxon>
        <taxon>Pseudomonadati</taxon>
        <taxon>Pseudomonadota</taxon>
        <taxon>Alphaproteobacteria</taxon>
        <taxon>Hyphomicrobiales</taxon>
        <taxon>Methylobacteriaceae</taxon>
        <taxon>Methylobacterium</taxon>
    </lineage>
</organism>
<dbReference type="PANTHER" id="PTHR14969">
    <property type="entry name" value="SPHINGOSINE-1-PHOSPHATE PHOSPHOHYDROLASE"/>
    <property type="match status" value="1"/>
</dbReference>
<dbReference type="InterPro" id="IPR000326">
    <property type="entry name" value="PAP2/HPO"/>
</dbReference>
<sequence>MGSATVLWFAAVVALCILALRGDGPALILVVAAMAGGQVLSSLLKSAFDRARPDLIRGGPAVFDASFPSGHAMMSLVTYLTLATVLARDEPRRSLKSVYLAAAAILTLSVGASRVLLGVHWPTDVLGGWCAGIAWVSLCLLAALAWKPRERTAAPA</sequence>
<dbReference type="SMART" id="SM00014">
    <property type="entry name" value="acidPPc"/>
    <property type="match status" value="1"/>
</dbReference>
<dbReference type="RefSeq" id="WP_183509022.1">
    <property type="nucleotide sequence ID" value="NZ_JACIDN010000009.1"/>
</dbReference>
<dbReference type="InterPro" id="IPR036938">
    <property type="entry name" value="PAP2/HPO_sf"/>
</dbReference>
<protein>
    <recommendedName>
        <fullName evidence="2">Phosphatidic acid phosphatase type 2/haloperoxidase domain-containing protein</fullName>
    </recommendedName>
</protein>
<comment type="caution">
    <text evidence="3">The sequence shown here is derived from an EMBL/GenBank/DDBJ whole genome shotgun (WGS) entry which is preliminary data.</text>
</comment>
<reference evidence="4" key="1">
    <citation type="journal article" date="2019" name="Int. J. Syst. Evol. Microbiol.">
        <title>The Global Catalogue of Microorganisms (GCM) 10K type strain sequencing project: providing services to taxonomists for standard genome sequencing and annotation.</title>
        <authorList>
            <consortium name="The Broad Institute Genomics Platform"/>
            <consortium name="The Broad Institute Genome Sequencing Center for Infectious Disease"/>
            <person name="Wu L."/>
            <person name="Ma J."/>
        </authorList>
    </citation>
    <scope>NUCLEOTIDE SEQUENCE [LARGE SCALE GENOMIC DNA]</scope>
    <source>
        <strain evidence="4">NBRC 107710</strain>
    </source>
</reference>
<dbReference type="PANTHER" id="PTHR14969:SF13">
    <property type="entry name" value="AT30094P"/>
    <property type="match status" value="1"/>
</dbReference>
<feature type="domain" description="Phosphatidic acid phosphatase type 2/haloperoxidase" evidence="2">
    <location>
        <begin position="26"/>
        <end position="140"/>
    </location>
</feature>
<feature type="transmembrane region" description="Helical" evidence="1">
    <location>
        <begin position="98"/>
        <end position="120"/>
    </location>
</feature>
<evidence type="ECO:0000259" key="2">
    <source>
        <dbReference type="SMART" id="SM00014"/>
    </source>
</evidence>
<evidence type="ECO:0000256" key="1">
    <source>
        <dbReference type="SAM" id="Phobius"/>
    </source>
</evidence>
<dbReference type="SUPFAM" id="SSF48317">
    <property type="entry name" value="Acid phosphatase/Vanadium-dependent haloperoxidase"/>
    <property type="match status" value="1"/>
</dbReference>
<evidence type="ECO:0000313" key="3">
    <source>
        <dbReference type="EMBL" id="GLS45352.1"/>
    </source>
</evidence>
<dbReference type="Pfam" id="PF01569">
    <property type="entry name" value="PAP2"/>
    <property type="match status" value="1"/>
</dbReference>
<dbReference type="Proteomes" id="UP001156881">
    <property type="component" value="Unassembled WGS sequence"/>
</dbReference>
<feature type="transmembrane region" description="Helical" evidence="1">
    <location>
        <begin position="126"/>
        <end position="146"/>
    </location>
</feature>
<dbReference type="EMBL" id="BSPG01000021">
    <property type="protein sequence ID" value="GLS45352.1"/>
    <property type="molecule type" value="Genomic_DNA"/>
</dbReference>
<keyword evidence="1" id="KW-0812">Transmembrane</keyword>
<dbReference type="CDD" id="cd03392">
    <property type="entry name" value="PAP2_like_2"/>
    <property type="match status" value="1"/>
</dbReference>
<dbReference type="Gene3D" id="1.20.144.10">
    <property type="entry name" value="Phosphatidic acid phosphatase type 2/haloperoxidase"/>
    <property type="match status" value="1"/>
</dbReference>
<proteinExistence type="predicted"/>
<evidence type="ECO:0000313" key="4">
    <source>
        <dbReference type="Proteomes" id="UP001156881"/>
    </source>
</evidence>
<accession>A0ABQ6D5F8</accession>
<name>A0ABQ6D5F8_9HYPH</name>